<dbReference type="GO" id="GO:0008757">
    <property type="term" value="F:S-adenosylmethionine-dependent methyltransferase activity"/>
    <property type="evidence" value="ECO:0007669"/>
    <property type="project" value="InterPro"/>
</dbReference>
<dbReference type="Gene3D" id="3.40.50.150">
    <property type="entry name" value="Vaccinia Virus protein VP39"/>
    <property type="match status" value="1"/>
</dbReference>
<organism evidence="1 2">
    <name type="scientific">Croceicoccus naphthovorans</name>
    <dbReference type="NCBI Taxonomy" id="1348774"/>
    <lineage>
        <taxon>Bacteria</taxon>
        <taxon>Pseudomonadati</taxon>
        <taxon>Pseudomonadota</taxon>
        <taxon>Alphaproteobacteria</taxon>
        <taxon>Sphingomonadales</taxon>
        <taxon>Erythrobacteraceae</taxon>
        <taxon>Croceicoccus</taxon>
    </lineage>
</organism>
<name>A0A0G3XHN6_9SPHN</name>
<dbReference type="STRING" id="1348774.AB433_09220"/>
<sequence>MPGLETRFSGTVPENYDSGLGPFIFERFAEEMARRASDLHPSSVLETAAGTGIVTRRLRDRIPPQCALIATDLNCPMLDFAALKFDEDESVGIEAADACRLPFDDGAFDVVICQFGVMFFPDRGASYAEALRVLKPGGTYLFSVWGSWNDNPFGRIAYSVGAEFCPNDPPAFYKIPFSYHDAGRIRSDLKDAGFDEPTIDTLTHRKALDDPALFARGIVYGNPLGEELVERGIDPDVVCNRMAEALRAQLGESMPVKAMLIAATKP</sequence>
<dbReference type="EMBL" id="CP011770">
    <property type="protein sequence ID" value="AKM10114.1"/>
    <property type="molecule type" value="Genomic_DNA"/>
</dbReference>
<evidence type="ECO:0000313" key="2">
    <source>
        <dbReference type="Proteomes" id="UP000035287"/>
    </source>
</evidence>
<reference evidence="1 2" key="1">
    <citation type="submission" date="2015-06" db="EMBL/GenBank/DDBJ databases">
        <authorList>
            <person name="Zeng Y."/>
            <person name="Huang Y."/>
        </authorList>
    </citation>
    <scope>NUCLEOTIDE SEQUENCE [LARGE SCALE GENOMIC DNA]</scope>
    <source>
        <strain evidence="1 2">PQ-2</strain>
    </source>
</reference>
<accession>A0A0G3XHN6</accession>
<dbReference type="Pfam" id="PF08241">
    <property type="entry name" value="Methyltransf_11"/>
    <property type="match status" value="1"/>
</dbReference>
<keyword evidence="2" id="KW-1185">Reference proteome</keyword>
<dbReference type="PATRIC" id="fig|1348774.3.peg.1935"/>
<proteinExistence type="predicted"/>
<dbReference type="AlphaFoldDB" id="A0A0G3XHN6"/>
<gene>
    <name evidence="1" type="ORF">AB433_09220</name>
</gene>
<evidence type="ECO:0000313" key="1">
    <source>
        <dbReference type="EMBL" id="AKM10114.1"/>
    </source>
</evidence>
<dbReference type="KEGG" id="cna:AB433_09220"/>
<dbReference type="SUPFAM" id="SSF53335">
    <property type="entry name" value="S-adenosyl-L-methionine-dependent methyltransferases"/>
    <property type="match status" value="1"/>
</dbReference>
<dbReference type="InterPro" id="IPR029063">
    <property type="entry name" value="SAM-dependent_MTases_sf"/>
</dbReference>
<dbReference type="OrthoDB" id="7583028at2"/>
<protein>
    <submittedName>
        <fullName evidence="1">Uncharacterized protein</fullName>
    </submittedName>
</protein>
<dbReference type="Proteomes" id="UP000035287">
    <property type="component" value="Chromosome"/>
</dbReference>
<dbReference type="CDD" id="cd02440">
    <property type="entry name" value="AdoMet_MTases"/>
    <property type="match status" value="1"/>
</dbReference>
<dbReference type="RefSeq" id="WP_047820790.1">
    <property type="nucleotide sequence ID" value="NZ_JACIEL010000021.1"/>
</dbReference>
<dbReference type="InterPro" id="IPR013216">
    <property type="entry name" value="Methyltransf_11"/>
</dbReference>
<dbReference type="PANTHER" id="PTHR43591">
    <property type="entry name" value="METHYLTRANSFERASE"/>
    <property type="match status" value="1"/>
</dbReference>